<accession>A0ABV2KFM5</accession>
<dbReference type="InterPro" id="IPR036393">
    <property type="entry name" value="AceGlu_kinase-like_sf"/>
</dbReference>
<evidence type="ECO:0000256" key="12">
    <source>
        <dbReference type="ARBA" id="ARBA00047872"/>
    </source>
</evidence>
<dbReference type="CDD" id="cd04245">
    <property type="entry name" value="AAK_AKiii-YclM-BS"/>
    <property type="match status" value="1"/>
</dbReference>
<dbReference type="InterPro" id="IPR045865">
    <property type="entry name" value="ACT-like_dom_sf"/>
</dbReference>
<dbReference type="Pfam" id="PF00696">
    <property type="entry name" value="AA_kinase"/>
    <property type="match status" value="1"/>
</dbReference>
<sequence>MKVCKFGGTSVASSDQIKKVAQIVKTDPSRKIIVVSAPGKRFGSDEKVTDLLIQLAEKALRGEDTEIEFKEVVARYQQIAAGLGLSMEIVSVIENDLHGRLANDVNDANLFMDCLKASGEDNNAKLIAAYFTHIGMDAHYMCPKEAGLLVNERPERVRALPEGDDQLAQLRDKPGIIVFPGFFGYTTDGTLRTFNRGGSDITGSLLAAATEAELYENFTDVDSVFAANPNVVDNPVGIDKMTYREMRELAYAGFSVFHDEALMPAFRRSIPVCIKNTNNPEAPGTLIVNERNYFAQPVIGIAADSGFSTLFVDKYLMNQEIGFGRKLLQILEEEEIPFEHTPSGIDNLSVIIRSKFLNADKEARIVRRAKEELNADHVHMHSNYSMIVLVGEGMRHSTGLAARAASAIARTGASIQMINQGSSEVSLVFGVHKKDETKILKELYAEFFLKSAVLSN</sequence>
<comment type="pathway">
    <text evidence="3 14">Amino-acid biosynthesis; L-methionine biosynthesis via de novo pathway; L-homoserine from L-aspartate: step 1/3.</text>
</comment>
<evidence type="ECO:0000256" key="5">
    <source>
        <dbReference type="ARBA" id="ARBA00010122"/>
    </source>
</evidence>
<evidence type="ECO:0000256" key="13">
    <source>
        <dbReference type="RuleBase" id="RU003448"/>
    </source>
</evidence>
<proteinExistence type="inferred from homology"/>
<evidence type="ECO:0000256" key="10">
    <source>
        <dbReference type="ARBA" id="ARBA00022915"/>
    </source>
</evidence>
<dbReference type="PROSITE" id="PS00324">
    <property type="entry name" value="ASPARTOKINASE"/>
    <property type="match status" value="1"/>
</dbReference>
<evidence type="ECO:0000313" key="16">
    <source>
        <dbReference type="EMBL" id="MET3659672.1"/>
    </source>
</evidence>
<organism evidence="16 17">
    <name type="scientific">Sporosarcina psychrophila</name>
    <name type="common">Bacillus psychrophilus</name>
    <dbReference type="NCBI Taxonomy" id="1476"/>
    <lineage>
        <taxon>Bacteria</taxon>
        <taxon>Bacillati</taxon>
        <taxon>Bacillota</taxon>
        <taxon>Bacilli</taxon>
        <taxon>Bacillales</taxon>
        <taxon>Caryophanaceae</taxon>
        <taxon>Sporosarcina</taxon>
    </lineage>
</organism>
<comment type="pathway">
    <text evidence="2 14">Amino-acid biosynthesis; L-lysine biosynthesis via DAP pathway; (S)-tetrahydrodipicolinate from L-aspartate: step 1/4.</text>
</comment>
<dbReference type="InterPro" id="IPR035804">
    <property type="entry name" value="AKIII_YclM_N"/>
</dbReference>
<keyword evidence="8 13" id="KW-0418">Kinase</keyword>
<dbReference type="NCBIfam" id="NF006540">
    <property type="entry name" value="PRK09034.1"/>
    <property type="match status" value="1"/>
</dbReference>
<dbReference type="InterPro" id="IPR001341">
    <property type="entry name" value="Asp_kinase"/>
</dbReference>
<evidence type="ECO:0000256" key="6">
    <source>
        <dbReference type="ARBA" id="ARBA00022679"/>
    </source>
</evidence>
<dbReference type="InterPro" id="IPR054352">
    <property type="entry name" value="ACT_Aspartokinase"/>
</dbReference>
<dbReference type="RefSeq" id="WP_338654435.1">
    <property type="nucleotide sequence ID" value="NZ_CP146246.1"/>
</dbReference>
<dbReference type="InterPro" id="IPR002912">
    <property type="entry name" value="ACT_dom"/>
</dbReference>
<keyword evidence="10" id="KW-0220">Diaminopimelate biosynthesis</keyword>
<dbReference type="PIRSF" id="PIRSF000726">
    <property type="entry name" value="Asp_kin"/>
    <property type="match status" value="1"/>
</dbReference>
<keyword evidence="17" id="KW-1185">Reference proteome</keyword>
<feature type="domain" description="ACT" evidence="15">
    <location>
        <begin position="389"/>
        <end position="456"/>
    </location>
</feature>
<evidence type="ECO:0000256" key="4">
    <source>
        <dbReference type="ARBA" id="ARBA00005139"/>
    </source>
</evidence>
<evidence type="ECO:0000313" key="17">
    <source>
        <dbReference type="Proteomes" id="UP001549104"/>
    </source>
</evidence>
<dbReference type="EC" id="2.7.2.4" evidence="13"/>
<keyword evidence="9" id="KW-0067">ATP-binding</keyword>
<comment type="similarity">
    <text evidence="5 13">Belongs to the aspartokinase family.</text>
</comment>
<evidence type="ECO:0000259" key="15">
    <source>
        <dbReference type="PROSITE" id="PS51671"/>
    </source>
</evidence>
<dbReference type="PANTHER" id="PTHR21499:SF67">
    <property type="entry name" value="ASPARTOKINASE 3"/>
    <property type="match status" value="1"/>
</dbReference>
<dbReference type="Gene3D" id="3.30.2130.10">
    <property type="entry name" value="VC0802-like"/>
    <property type="match status" value="1"/>
</dbReference>
<dbReference type="Gene3D" id="1.20.120.1320">
    <property type="entry name" value="Aspartokinase, catalytic domain"/>
    <property type="match status" value="1"/>
</dbReference>
<evidence type="ECO:0000256" key="7">
    <source>
        <dbReference type="ARBA" id="ARBA00022741"/>
    </source>
</evidence>
<evidence type="ECO:0000256" key="1">
    <source>
        <dbReference type="ARBA" id="ARBA00003121"/>
    </source>
</evidence>
<comment type="function">
    <text evidence="1">Catalyzes the phosphorylation of the beta-carboxyl group of aspartic acid with ATP to yield 4-phospho-L-aspartate, which is involved in the branched biosynthetic pathway leading to the biosynthesis of amino acids threonine, isoleucine and methionine.</text>
</comment>
<dbReference type="SUPFAM" id="SSF53633">
    <property type="entry name" value="Carbamate kinase-like"/>
    <property type="match status" value="1"/>
</dbReference>
<comment type="caution">
    <text evidence="16">The sequence shown here is derived from an EMBL/GenBank/DDBJ whole genome shotgun (WGS) entry which is preliminary data.</text>
</comment>
<dbReference type="EMBL" id="JBEPME010000015">
    <property type="protein sequence ID" value="MET3659672.1"/>
    <property type="molecule type" value="Genomic_DNA"/>
</dbReference>
<evidence type="ECO:0000256" key="9">
    <source>
        <dbReference type="ARBA" id="ARBA00022840"/>
    </source>
</evidence>
<dbReference type="Gene3D" id="3.40.1160.10">
    <property type="entry name" value="Acetylglutamate kinase-like"/>
    <property type="match status" value="1"/>
</dbReference>
<comment type="catalytic activity">
    <reaction evidence="12 13">
        <text>L-aspartate + ATP = 4-phospho-L-aspartate + ADP</text>
        <dbReference type="Rhea" id="RHEA:23776"/>
        <dbReference type="ChEBI" id="CHEBI:29991"/>
        <dbReference type="ChEBI" id="CHEBI:30616"/>
        <dbReference type="ChEBI" id="CHEBI:57535"/>
        <dbReference type="ChEBI" id="CHEBI:456216"/>
        <dbReference type="EC" id="2.7.2.4"/>
    </reaction>
</comment>
<keyword evidence="7" id="KW-0547">Nucleotide-binding</keyword>
<dbReference type="NCBIfam" id="TIGR00657">
    <property type="entry name" value="asp_kinases"/>
    <property type="match status" value="1"/>
</dbReference>
<keyword evidence="11" id="KW-0457">Lysine biosynthesis</keyword>
<dbReference type="InterPro" id="IPR042199">
    <property type="entry name" value="AsparK_Bifunc_asparK/hSer_DH"/>
</dbReference>
<evidence type="ECO:0000256" key="8">
    <source>
        <dbReference type="ARBA" id="ARBA00022777"/>
    </source>
</evidence>
<dbReference type="SUPFAM" id="SSF55021">
    <property type="entry name" value="ACT-like"/>
    <property type="match status" value="2"/>
</dbReference>
<evidence type="ECO:0000256" key="2">
    <source>
        <dbReference type="ARBA" id="ARBA00004766"/>
    </source>
</evidence>
<dbReference type="Proteomes" id="UP001549104">
    <property type="component" value="Unassembled WGS sequence"/>
</dbReference>
<keyword evidence="14" id="KW-0028">Amino-acid biosynthesis</keyword>
<dbReference type="InterPro" id="IPR018042">
    <property type="entry name" value="Aspartate_kinase_CS"/>
</dbReference>
<keyword evidence="6 13" id="KW-0808">Transferase</keyword>
<dbReference type="GO" id="GO:0004072">
    <property type="term" value="F:aspartate kinase activity"/>
    <property type="evidence" value="ECO:0007669"/>
    <property type="project" value="UniProtKB-EC"/>
</dbReference>
<evidence type="ECO:0000256" key="11">
    <source>
        <dbReference type="ARBA" id="ARBA00023154"/>
    </source>
</evidence>
<evidence type="ECO:0000256" key="14">
    <source>
        <dbReference type="RuleBase" id="RU004249"/>
    </source>
</evidence>
<dbReference type="InterPro" id="IPR001048">
    <property type="entry name" value="Asp/Glu/Uridylate_kinase"/>
</dbReference>
<evidence type="ECO:0000256" key="3">
    <source>
        <dbReference type="ARBA" id="ARBA00004986"/>
    </source>
</evidence>
<comment type="pathway">
    <text evidence="4 14">Amino-acid biosynthesis; L-threonine biosynthesis; L-threonine from L-aspartate: step 1/5.</text>
</comment>
<dbReference type="InterPro" id="IPR005260">
    <property type="entry name" value="Asp_kin_monofn"/>
</dbReference>
<gene>
    <name evidence="16" type="ORF">ABIC55_004818</name>
</gene>
<name>A0ABV2KFM5_SPOPS</name>
<dbReference type="Pfam" id="PF22468">
    <property type="entry name" value="ACT_9"/>
    <property type="match status" value="1"/>
</dbReference>
<dbReference type="PANTHER" id="PTHR21499">
    <property type="entry name" value="ASPARTATE KINASE"/>
    <property type="match status" value="1"/>
</dbReference>
<reference evidence="16 17" key="1">
    <citation type="submission" date="2024-06" db="EMBL/GenBank/DDBJ databases">
        <title>Sorghum-associated microbial communities from plants grown in Nebraska, USA.</title>
        <authorList>
            <person name="Schachtman D."/>
        </authorList>
    </citation>
    <scope>NUCLEOTIDE SEQUENCE [LARGE SCALE GENOMIC DNA]</scope>
    <source>
        <strain evidence="16 17">1288</strain>
    </source>
</reference>
<dbReference type="PROSITE" id="PS51671">
    <property type="entry name" value="ACT"/>
    <property type="match status" value="1"/>
</dbReference>
<dbReference type="CDD" id="cd04911">
    <property type="entry name" value="ACT_AKiii-YclM-BS_1"/>
    <property type="match status" value="1"/>
</dbReference>
<protein>
    <recommendedName>
        <fullName evidence="13">Aspartokinase</fullName>
        <ecNumber evidence="13">2.7.2.4</ecNumber>
    </recommendedName>
</protein>